<dbReference type="AlphaFoldDB" id="V9DU63"/>
<dbReference type="GeneID" id="19980503"/>
<evidence type="ECO:0000313" key="2">
    <source>
        <dbReference type="Proteomes" id="UP000030678"/>
    </source>
</evidence>
<dbReference type="GO" id="GO:0034551">
    <property type="term" value="P:mitochondrial respiratory chain complex III assembly"/>
    <property type="evidence" value="ECO:0007669"/>
    <property type="project" value="TreeGrafter"/>
</dbReference>
<dbReference type="EMBL" id="KB822697">
    <property type="protein sequence ID" value="ETI29557.1"/>
    <property type="molecule type" value="Genomic_DNA"/>
</dbReference>
<dbReference type="PANTHER" id="PTHR28250">
    <property type="entry name" value="CYTOCHROME B PRE-MRNA-PROCESSING PROTEIN 6"/>
    <property type="match status" value="1"/>
</dbReference>
<dbReference type="PANTHER" id="PTHR28250:SF1">
    <property type="entry name" value="CYTOCHROME B PRE-MRNA-PROCESSING PROTEIN 6"/>
    <property type="match status" value="1"/>
</dbReference>
<evidence type="ECO:0000313" key="1">
    <source>
        <dbReference type="EMBL" id="ETI29557.1"/>
    </source>
</evidence>
<dbReference type="RefSeq" id="XP_008723631.1">
    <property type="nucleotide sequence ID" value="XM_008725409.1"/>
</dbReference>
<sequence>MAANNSVSTVKHTKPEACPLTLHQVVLKHWARIIKQWPVDRVRPAHVHFQRVMQSRVQKLQNPAAAAATNSKSNDAHAIPVEPFNEQTELRQVNALYALLENRFEKEYPIPQRVRHPRSSASHYDDLIKELDEAPDRSWLTNLWNRLKGSVRLR</sequence>
<dbReference type="VEuPathDB" id="FungiDB:G647_02010"/>
<dbReference type="HOGENOM" id="CLU_138679_1_0_1"/>
<dbReference type="GO" id="GO:0043022">
    <property type="term" value="F:ribosome binding"/>
    <property type="evidence" value="ECO:0007669"/>
    <property type="project" value="InterPro"/>
</dbReference>
<protein>
    <submittedName>
        <fullName evidence="1">Uncharacterized protein</fullName>
    </submittedName>
</protein>
<accession>V9DU63</accession>
<dbReference type="GO" id="GO:0061671">
    <property type="term" value="C:Cbp3p-Cbp6 complex"/>
    <property type="evidence" value="ECO:0007669"/>
    <property type="project" value="InterPro"/>
</dbReference>
<dbReference type="Pfam" id="PF20180">
    <property type="entry name" value="UQCC2_CBP6"/>
    <property type="match status" value="1"/>
</dbReference>
<reference evidence="1 2" key="1">
    <citation type="submission" date="2013-03" db="EMBL/GenBank/DDBJ databases">
        <title>The Genome Sequence of Cladophialophora carrionii CBS 160.54.</title>
        <authorList>
            <consortium name="The Broad Institute Genomics Platform"/>
            <person name="Cuomo C."/>
            <person name="de Hoog S."/>
            <person name="Gorbushina A."/>
            <person name="Walker B."/>
            <person name="Young S.K."/>
            <person name="Zeng Q."/>
            <person name="Gargeya S."/>
            <person name="Fitzgerald M."/>
            <person name="Haas B."/>
            <person name="Abouelleil A."/>
            <person name="Allen A.W."/>
            <person name="Alvarado L."/>
            <person name="Arachchi H.M."/>
            <person name="Berlin A.M."/>
            <person name="Chapman S.B."/>
            <person name="Gainer-Dewar J."/>
            <person name="Goldberg J."/>
            <person name="Griggs A."/>
            <person name="Gujja S."/>
            <person name="Hansen M."/>
            <person name="Howarth C."/>
            <person name="Imamovic A."/>
            <person name="Ireland A."/>
            <person name="Larimer J."/>
            <person name="McCowan C."/>
            <person name="Murphy C."/>
            <person name="Pearson M."/>
            <person name="Poon T.W."/>
            <person name="Priest M."/>
            <person name="Roberts A."/>
            <person name="Saif S."/>
            <person name="Shea T."/>
            <person name="Sisk P."/>
            <person name="Sykes S."/>
            <person name="Wortman J."/>
            <person name="Nusbaum C."/>
            <person name="Birren B."/>
        </authorList>
    </citation>
    <scope>NUCLEOTIDE SEQUENCE [LARGE SCALE GENOMIC DNA]</scope>
    <source>
        <strain evidence="1 2">CBS 160.54</strain>
    </source>
</reference>
<gene>
    <name evidence="1" type="ORF">G647_02010</name>
</gene>
<proteinExistence type="predicted"/>
<organism evidence="1 2">
    <name type="scientific">Cladophialophora carrionii CBS 160.54</name>
    <dbReference type="NCBI Taxonomy" id="1279043"/>
    <lineage>
        <taxon>Eukaryota</taxon>
        <taxon>Fungi</taxon>
        <taxon>Dikarya</taxon>
        <taxon>Ascomycota</taxon>
        <taxon>Pezizomycotina</taxon>
        <taxon>Eurotiomycetes</taxon>
        <taxon>Chaetothyriomycetidae</taxon>
        <taxon>Chaetothyriales</taxon>
        <taxon>Herpotrichiellaceae</taxon>
        <taxon>Cladophialophora</taxon>
    </lineage>
</organism>
<name>V9DU63_9EURO</name>
<dbReference type="Proteomes" id="UP000030678">
    <property type="component" value="Unassembled WGS sequence"/>
</dbReference>
<dbReference type="InterPro" id="IPR037653">
    <property type="entry name" value="Cbp6"/>
</dbReference>
<dbReference type="OrthoDB" id="2107880at2759"/>